<accession>A0ABV4NU85</accession>
<gene>
    <name evidence="1" type="ORF">ACCI49_01605</name>
</gene>
<dbReference type="EMBL" id="JBGMEK010000002">
    <property type="protein sequence ID" value="MFA0809600.1"/>
    <property type="molecule type" value="Genomic_DNA"/>
</dbReference>
<protein>
    <submittedName>
        <fullName evidence="1">Zf-TFIIB domain-containing protein</fullName>
    </submittedName>
</protein>
<sequence length="187" mass="21561">MKRCTSCKEGVLKPGFIEELFRAHTCSSCGGNWILVEDFLIWKRQNPEHQFPDDLENLNDVVAEDTKRAILCPVSGVIMQKFKIMSGSEHRLDYSAMVGGIWLDKGEWELLKAEGLAGSLNFLVTHEWQKKIRSTKAQETFSEIYKARFGEELYAKVKDVREWLHSQEQKIDILAYLTAEDPYSAER</sequence>
<dbReference type="Proteomes" id="UP001569428">
    <property type="component" value="Unassembled WGS sequence"/>
</dbReference>
<evidence type="ECO:0000313" key="2">
    <source>
        <dbReference type="Proteomes" id="UP001569428"/>
    </source>
</evidence>
<proteinExistence type="predicted"/>
<name>A0ABV4NU85_9GAMM</name>
<dbReference type="RefSeq" id="WP_371837219.1">
    <property type="nucleotide sequence ID" value="NZ_JBGMEK010000002.1"/>
</dbReference>
<evidence type="ECO:0000313" key="1">
    <source>
        <dbReference type="EMBL" id="MFA0809600.1"/>
    </source>
</evidence>
<keyword evidence="2" id="KW-1185">Reference proteome</keyword>
<reference evidence="1 2" key="1">
    <citation type="submission" date="2024-08" db="EMBL/GenBank/DDBJ databases">
        <authorList>
            <person name="Ishaq N."/>
        </authorList>
    </citation>
    <scope>NUCLEOTIDE SEQUENCE [LARGE SCALE GENOMIC DNA]</scope>
    <source>
        <strain evidence="1 2">DSM 18651</strain>
    </source>
</reference>
<organism evidence="1 2">
    <name type="scientific">Microbulbifer epialgicus</name>
    <dbReference type="NCBI Taxonomy" id="393907"/>
    <lineage>
        <taxon>Bacteria</taxon>
        <taxon>Pseudomonadati</taxon>
        <taxon>Pseudomonadota</taxon>
        <taxon>Gammaproteobacteria</taxon>
        <taxon>Cellvibrionales</taxon>
        <taxon>Microbulbiferaceae</taxon>
        <taxon>Microbulbifer</taxon>
    </lineage>
</organism>
<comment type="caution">
    <text evidence="1">The sequence shown here is derived from an EMBL/GenBank/DDBJ whole genome shotgun (WGS) entry which is preliminary data.</text>
</comment>